<dbReference type="GO" id="GO:0004930">
    <property type="term" value="F:G protein-coupled receptor activity"/>
    <property type="evidence" value="ECO:0007669"/>
    <property type="project" value="UniProtKB-KW"/>
</dbReference>
<evidence type="ECO:0000256" key="5">
    <source>
        <dbReference type="ARBA" id="ARBA00023136"/>
    </source>
</evidence>
<accession>A0A9J7WZA0</accession>
<evidence type="ECO:0000256" key="3">
    <source>
        <dbReference type="ARBA" id="ARBA00022989"/>
    </source>
</evidence>
<feature type="transmembrane region" description="Helical" evidence="9">
    <location>
        <begin position="275"/>
        <end position="300"/>
    </location>
</feature>
<dbReference type="InterPro" id="IPR017452">
    <property type="entry name" value="GPCR_Rhodpsn_7TM"/>
</dbReference>
<evidence type="ECO:0000256" key="8">
    <source>
        <dbReference type="ARBA" id="ARBA00025736"/>
    </source>
</evidence>
<feature type="chain" id="PRO_5039931651" description="G-protein coupled receptors family 1 profile domain-containing protein" evidence="10">
    <location>
        <begin position="30"/>
        <end position="373"/>
    </location>
</feature>
<feature type="transmembrane region" description="Helical" evidence="9">
    <location>
        <begin position="87"/>
        <end position="112"/>
    </location>
</feature>
<dbReference type="GO" id="GO:0004875">
    <property type="term" value="F:complement receptor activity"/>
    <property type="evidence" value="ECO:0007669"/>
    <property type="project" value="TreeGrafter"/>
</dbReference>
<dbReference type="Proteomes" id="UP001108240">
    <property type="component" value="Unplaced"/>
</dbReference>
<feature type="transmembrane region" description="Helical" evidence="9">
    <location>
        <begin position="230"/>
        <end position="255"/>
    </location>
</feature>
<dbReference type="InterPro" id="IPR000276">
    <property type="entry name" value="GPCR_Rhodpsn"/>
</dbReference>
<sequence length="373" mass="42693">MMLSKQTLNQPSLCFCFFLLCVEDTSSEAENMTGGTAHNTTMQQEGFISFGIFVLCIFIAIIVVGLIGNGLVIFLTSCRMKTTINSIWFLNLAIADFLFMLSTIILFLPVLGPFNLNLLMYIFQIMLSLNQSASIFFLVVISLDRCLCTWMVVWAKNKRTLLKAKIICIIGWVSSIGYSIPFFTFDISTSLVTYYFTLSFLIPFLIIASSYIAIGIRIKRLKRVKQLRSYRVIITIILAFFICWFPSYVCSFYLVTVVGTVVGNNWSDYVMTSKVFVIALIVSIYLVYLNSCLNPILYVFMCDEYKKKLKQSLLLVLETAFAEEHLDFKAGAKERAGHENPIEFTHNPYSNMELEWNGKRVLVRDRRVSKDRI</sequence>
<dbReference type="GO" id="GO:0005886">
    <property type="term" value="C:plasma membrane"/>
    <property type="evidence" value="ECO:0007669"/>
    <property type="project" value="TreeGrafter"/>
</dbReference>
<evidence type="ECO:0000256" key="10">
    <source>
        <dbReference type="SAM" id="SignalP"/>
    </source>
</evidence>
<keyword evidence="4" id="KW-0297">G-protein coupled receptor</keyword>
<name>A0A9J7WZA0_CYPCA</name>
<keyword evidence="5 9" id="KW-0472">Membrane</keyword>
<dbReference type="OMA" id="YTESKVI"/>
<dbReference type="Gene3D" id="1.20.1070.10">
    <property type="entry name" value="Rhodopsin 7-helix transmembrane proteins"/>
    <property type="match status" value="1"/>
</dbReference>
<keyword evidence="10" id="KW-0732">Signal</keyword>
<feature type="signal peptide" evidence="10">
    <location>
        <begin position="1"/>
        <end position="29"/>
    </location>
</feature>
<dbReference type="GO" id="GO:0006954">
    <property type="term" value="P:inflammatory response"/>
    <property type="evidence" value="ECO:0007669"/>
    <property type="project" value="TreeGrafter"/>
</dbReference>
<dbReference type="Ensembl" id="ENSCCRT00000124673.1">
    <property type="protein sequence ID" value="ENSCCRP00000100542.1"/>
    <property type="gene ID" value="ENSCCRG00000071810.1"/>
</dbReference>
<keyword evidence="2 9" id="KW-0812">Transmembrane</keyword>
<dbReference type="PRINTS" id="PR00237">
    <property type="entry name" value="GPCRRHODOPSN"/>
</dbReference>
<dbReference type="PANTHER" id="PTHR24225">
    <property type="entry name" value="CHEMOTACTIC RECEPTOR"/>
    <property type="match status" value="1"/>
</dbReference>
<dbReference type="AlphaFoldDB" id="A0A9J7WZA0"/>
<keyword evidence="7" id="KW-0807">Transducer</keyword>
<evidence type="ECO:0000256" key="6">
    <source>
        <dbReference type="ARBA" id="ARBA00023170"/>
    </source>
</evidence>
<evidence type="ECO:0000313" key="13">
    <source>
        <dbReference type="Proteomes" id="UP001108240"/>
    </source>
</evidence>
<organism evidence="12 13">
    <name type="scientific">Cyprinus carpio carpio</name>
    <dbReference type="NCBI Taxonomy" id="630221"/>
    <lineage>
        <taxon>Eukaryota</taxon>
        <taxon>Metazoa</taxon>
        <taxon>Chordata</taxon>
        <taxon>Craniata</taxon>
        <taxon>Vertebrata</taxon>
        <taxon>Euteleostomi</taxon>
        <taxon>Actinopterygii</taxon>
        <taxon>Neopterygii</taxon>
        <taxon>Teleostei</taxon>
        <taxon>Ostariophysi</taxon>
        <taxon>Cypriniformes</taxon>
        <taxon>Cyprinidae</taxon>
        <taxon>Cyprininae</taxon>
        <taxon>Cyprinus</taxon>
    </lineage>
</organism>
<dbReference type="GO" id="GO:0007204">
    <property type="term" value="P:positive regulation of cytosolic calcium ion concentration"/>
    <property type="evidence" value="ECO:0007669"/>
    <property type="project" value="TreeGrafter"/>
</dbReference>
<feature type="transmembrane region" description="Helical" evidence="9">
    <location>
        <begin position="118"/>
        <end position="143"/>
    </location>
</feature>
<proteinExistence type="inferred from homology"/>
<dbReference type="Pfam" id="PF00001">
    <property type="entry name" value="7tm_1"/>
    <property type="match status" value="2"/>
</dbReference>
<dbReference type="PRINTS" id="PR00526">
    <property type="entry name" value="FMETLEUPHER"/>
</dbReference>
<keyword evidence="3 9" id="KW-1133">Transmembrane helix</keyword>
<dbReference type="GeneTree" id="ENSGT01020000230438"/>
<evidence type="ECO:0000256" key="1">
    <source>
        <dbReference type="ARBA" id="ARBA00004141"/>
    </source>
</evidence>
<dbReference type="SUPFAM" id="SSF81321">
    <property type="entry name" value="Family A G protein-coupled receptor-like"/>
    <property type="match status" value="1"/>
</dbReference>
<dbReference type="InterPro" id="IPR000826">
    <property type="entry name" value="Formyl_rcpt-rel"/>
</dbReference>
<reference evidence="12" key="2">
    <citation type="submission" date="2025-09" db="UniProtKB">
        <authorList>
            <consortium name="Ensembl"/>
        </authorList>
    </citation>
    <scope>IDENTIFICATION</scope>
</reference>
<evidence type="ECO:0000259" key="11">
    <source>
        <dbReference type="PROSITE" id="PS50262"/>
    </source>
</evidence>
<keyword evidence="6" id="KW-0675">Receptor</keyword>
<comment type="similarity">
    <text evidence="8">Belongs to the chemokine-like receptor (CMKLR) family.</text>
</comment>
<feature type="domain" description="G-protein coupled receptors family 1 profile" evidence="11">
    <location>
        <begin position="68"/>
        <end position="298"/>
    </location>
</feature>
<dbReference type="GO" id="GO:0007200">
    <property type="term" value="P:phospholipase C-activating G protein-coupled receptor signaling pathway"/>
    <property type="evidence" value="ECO:0007669"/>
    <property type="project" value="TreeGrafter"/>
</dbReference>
<evidence type="ECO:0000256" key="9">
    <source>
        <dbReference type="SAM" id="Phobius"/>
    </source>
</evidence>
<feature type="transmembrane region" description="Helical" evidence="9">
    <location>
        <begin position="195"/>
        <end position="218"/>
    </location>
</feature>
<feature type="transmembrane region" description="Helical" evidence="9">
    <location>
        <begin position="164"/>
        <end position="183"/>
    </location>
</feature>
<reference evidence="12" key="1">
    <citation type="submission" date="2025-08" db="UniProtKB">
        <authorList>
            <consortium name="Ensembl"/>
        </authorList>
    </citation>
    <scope>IDENTIFICATION</scope>
</reference>
<dbReference type="PROSITE" id="PS50262">
    <property type="entry name" value="G_PROTEIN_RECEP_F1_2"/>
    <property type="match status" value="1"/>
</dbReference>
<evidence type="ECO:0000313" key="12">
    <source>
        <dbReference type="Ensembl" id="ENSCCRP00000100542.1"/>
    </source>
</evidence>
<protein>
    <recommendedName>
        <fullName evidence="11">G-protein coupled receptors family 1 profile domain-containing protein</fullName>
    </recommendedName>
</protein>
<evidence type="ECO:0000256" key="7">
    <source>
        <dbReference type="ARBA" id="ARBA00023224"/>
    </source>
</evidence>
<evidence type="ECO:0000256" key="2">
    <source>
        <dbReference type="ARBA" id="ARBA00022692"/>
    </source>
</evidence>
<dbReference type="PANTHER" id="PTHR24225:SF68">
    <property type="entry name" value="C3A ANAPHYLATOXIN CHEMOTACTIC RECEPTOR-LIKE-RELATED"/>
    <property type="match status" value="1"/>
</dbReference>
<keyword evidence="13" id="KW-1185">Reference proteome</keyword>
<comment type="subcellular location">
    <subcellularLocation>
        <location evidence="1">Membrane</location>
        <topology evidence="1">Multi-pass membrane protein</topology>
    </subcellularLocation>
</comment>
<feature type="transmembrane region" description="Helical" evidence="9">
    <location>
        <begin position="48"/>
        <end position="75"/>
    </location>
</feature>
<evidence type="ECO:0000256" key="4">
    <source>
        <dbReference type="ARBA" id="ARBA00023040"/>
    </source>
</evidence>